<organism evidence="4">
    <name type="scientific">Caenorhabditis brenneri</name>
    <name type="common">Nematode worm</name>
    <dbReference type="NCBI Taxonomy" id="135651"/>
    <lineage>
        <taxon>Eukaryota</taxon>
        <taxon>Metazoa</taxon>
        <taxon>Ecdysozoa</taxon>
        <taxon>Nematoda</taxon>
        <taxon>Chromadorea</taxon>
        <taxon>Rhabditida</taxon>
        <taxon>Rhabditina</taxon>
        <taxon>Rhabditomorpha</taxon>
        <taxon>Rhabditoidea</taxon>
        <taxon>Rhabditidae</taxon>
        <taxon>Peloderinae</taxon>
        <taxon>Caenorhabditis</taxon>
    </lineage>
</organism>
<dbReference type="HOGENOM" id="CLU_689342_0_0_1"/>
<name>G0NZK4_CAEBE</name>
<sequence>MMNTNGGRPGPGIMFVGLEEAKKAQEERLAMLGREAWKRMNANKTIIANGATGMFMCRQDNVVEQKKSKTTACVPENHDQSSTSDSPHIQDVARQLKEKLTISPEVMARFQYKSFSNSIPTTSQRATTSLEAMLRMEEVTDSSWKKEEENRVEDPSHVSDLTFQKLKNDRYEKMLRAQDLTISKYQKIVELMSERLEAEKKEKRVEKDEKSDEGERSQNDLEYLAAINKNLKEENTNLNKKYTTKYQSFRETNETKNSKIRELEKSLKEKDAQIKDLRETNRELHNASERDKKSHEELIRKKDSKIQHMQLCEKESDAEHRQKLGLLNATITNYEETRVAARNIRKDIDELKETINSKNARFAKLENDYAQANRYITLLHNKLAEMKKNEKKDDEQVKSD</sequence>
<reference evidence="4" key="1">
    <citation type="submission" date="2011-07" db="EMBL/GenBank/DDBJ databases">
        <authorList>
            <consortium name="Caenorhabditis brenneri Sequencing and Analysis Consortium"/>
            <person name="Wilson R.K."/>
        </authorList>
    </citation>
    <scope>NUCLEOTIDE SEQUENCE [LARGE SCALE GENOMIC DNA]</scope>
    <source>
        <strain evidence="4">PB2801</strain>
    </source>
</reference>
<gene>
    <name evidence="3" type="ORF">CAEBREN_10906</name>
</gene>
<feature type="region of interest" description="Disordered" evidence="2">
    <location>
        <begin position="199"/>
        <end position="221"/>
    </location>
</feature>
<evidence type="ECO:0000313" key="4">
    <source>
        <dbReference type="Proteomes" id="UP000008068"/>
    </source>
</evidence>
<keyword evidence="4" id="KW-1185">Reference proteome</keyword>
<protein>
    <submittedName>
        <fullName evidence="3">Uncharacterized protein</fullName>
    </submittedName>
</protein>
<keyword evidence="1" id="KW-0175">Coiled coil</keyword>
<dbReference type="EMBL" id="GL379990">
    <property type="protein sequence ID" value="EGT41215.1"/>
    <property type="molecule type" value="Genomic_DNA"/>
</dbReference>
<feature type="compositionally biased region" description="Basic and acidic residues" evidence="2">
    <location>
        <begin position="199"/>
        <end position="219"/>
    </location>
</feature>
<dbReference type="AlphaFoldDB" id="G0NZK4"/>
<evidence type="ECO:0000256" key="2">
    <source>
        <dbReference type="SAM" id="MobiDB-lite"/>
    </source>
</evidence>
<proteinExistence type="predicted"/>
<feature type="coiled-coil region" evidence="1">
    <location>
        <begin position="334"/>
        <end position="368"/>
    </location>
</feature>
<accession>G0NZK4</accession>
<dbReference type="InParanoid" id="G0NZK4"/>
<evidence type="ECO:0000313" key="3">
    <source>
        <dbReference type="EMBL" id="EGT41215.1"/>
    </source>
</evidence>
<dbReference type="Proteomes" id="UP000008068">
    <property type="component" value="Unassembled WGS sequence"/>
</dbReference>
<evidence type="ECO:0000256" key="1">
    <source>
        <dbReference type="SAM" id="Coils"/>
    </source>
</evidence>